<dbReference type="FunFam" id="2.60.40.420:FF:000067">
    <property type="entry name" value="Cupredoxin superfamily protein"/>
    <property type="match status" value="1"/>
</dbReference>
<proteinExistence type="predicted"/>
<organism evidence="15 16">
    <name type="scientific">Panicum virgatum</name>
    <name type="common">Blackwell switchgrass</name>
    <dbReference type="NCBI Taxonomy" id="38727"/>
    <lineage>
        <taxon>Eukaryota</taxon>
        <taxon>Viridiplantae</taxon>
        <taxon>Streptophyta</taxon>
        <taxon>Embryophyta</taxon>
        <taxon>Tracheophyta</taxon>
        <taxon>Spermatophyta</taxon>
        <taxon>Magnoliopsida</taxon>
        <taxon>Liliopsida</taxon>
        <taxon>Poales</taxon>
        <taxon>Poaceae</taxon>
        <taxon>PACMAD clade</taxon>
        <taxon>Panicoideae</taxon>
        <taxon>Panicodae</taxon>
        <taxon>Paniceae</taxon>
        <taxon>Panicinae</taxon>
        <taxon>Panicum</taxon>
        <taxon>Panicum sect. Hiantes</taxon>
    </lineage>
</organism>
<dbReference type="CDD" id="cd04216">
    <property type="entry name" value="Phytocyanin"/>
    <property type="match status" value="1"/>
</dbReference>
<protein>
    <recommendedName>
        <fullName evidence="14">Phytocyanin domain-containing protein</fullName>
    </recommendedName>
</protein>
<keyword evidence="9" id="KW-0472">Membrane</keyword>
<dbReference type="Proteomes" id="UP000823388">
    <property type="component" value="Chromosome 2N"/>
</dbReference>
<dbReference type="Pfam" id="PF02298">
    <property type="entry name" value="Cu_bind_like"/>
    <property type="match status" value="1"/>
</dbReference>
<evidence type="ECO:0000256" key="6">
    <source>
        <dbReference type="ARBA" id="ARBA00022982"/>
    </source>
</evidence>
<evidence type="ECO:0000256" key="9">
    <source>
        <dbReference type="ARBA" id="ARBA00023136"/>
    </source>
</evidence>
<keyword evidence="3" id="KW-0812">Transmembrane</keyword>
<evidence type="ECO:0000259" key="14">
    <source>
        <dbReference type="PROSITE" id="PS51485"/>
    </source>
</evidence>
<reference evidence="15 16" key="1">
    <citation type="submission" date="2020-05" db="EMBL/GenBank/DDBJ databases">
        <title>WGS assembly of Panicum virgatum.</title>
        <authorList>
            <person name="Lovell J.T."/>
            <person name="Jenkins J."/>
            <person name="Shu S."/>
            <person name="Juenger T.E."/>
            <person name="Schmutz J."/>
        </authorList>
    </citation>
    <scope>NUCLEOTIDE SEQUENCE [LARGE SCALE GENOMIC DNA]</scope>
    <source>
        <strain evidence="16">cv. AP13</strain>
    </source>
</reference>
<evidence type="ECO:0000256" key="1">
    <source>
        <dbReference type="ARBA" id="ARBA00004479"/>
    </source>
</evidence>
<dbReference type="PANTHER" id="PTHR33021:SF218">
    <property type="entry name" value="CUPREDOXIN SUPERFAMILY PROTEIN"/>
    <property type="match status" value="1"/>
</dbReference>
<dbReference type="GO" id="GO:0009610">
    <property type="term" value="P:response to symbiotic fungus"/>
    <property type="evidence" value="ECO:0007669"/>
    <property type="project" value="UniProtKB-ARBA"/>
</dbReference>
<comment type="subcellular location">
    <subcellularLocation>
        <location evidence="1">Membrane</location>
        <topology evidence="1">Single-pass type I membrane protein</topology>
    </subcellularLocation>
</comment>
<dbReference type="InterPro" id="IPR008972">
    <property type="entry name" value="Cupredoxin"/>
</dbReference>
<evidence type="ECO:0000256" key="3">
    <source>
        <dbReference type="ARBA" id="ARBA00022692"/>
    </source>
</evidence>
<evidence type="ECO:0000256" key="13">
    <source>
        <dbReference type="SAM" id="SignalP"/>
    </source>
</evidence>
<keyword evidence="11" id="KW-0325">Glycoprotein</keyword>
<feature type="signal peptide" evidence="13">
    <location>
        <begin position="1"/>
        <end position="25"/>
    </location>
</feature>
<feature type="region of interest" description="Disordered" evidence="12">
    <location>
        <begin position="132"/>
        <end position="155"/>
    </location>
</feature>
<evidence type="ECO:0000256" key="11">
    <source>
        <dbReference type="ARBA" id="ARBA00023180"/>
    </source>
</evidence>
<name>A0A8T0VGG8_PANVG</name>
<comment type="caution">
    <text evidence="15">The sequence shown here is derived from an EMBL/GenBank/DDBJ whole genome shotgun (WGS) entry which is preliminary data.</text>
</comment>
<sequence length="169" mass="17688">MASKRRLLIVAVVVLFAAVAALAIAADLVVEDGKGWDLDVDYDEWVDGNEFFVGNRLALFKYIKGNHSVVEATAAGFAACSAANSLATWASGDDRVPLSAPGQRWFFSGVGKDCVQGMRFNFTVLPVVKLSPSPSSSLPPPPSSSSAPRSSGGSGLAPVLGIAFNWVTN</sequence>
<dbReference type="PROSITE" id="PS51485">
    <property type="entry name" value="PHYTOCYANIN"/>
    <property type="match status" value="1"/>
</dbReference>
<gene>
    <name evidence="15" type="ORF">PVAP13_2NG050600</name>
</gene>
<evidence type="ECO:0000313" key="15">
    <source>
        <dbReference type="EMBL" id="KAG2631863.1"/>
    </source>
</evidence>
<evidence type="ECO:0000256" key="2">
    <source>
        <dbReference type="ARBA" id="ARBA00022448"/>
    </source>
</evidence>
<dbReference type="InterPro" id="IPR003245">
    <property type="entry name" value="Phytocyanin_dom"/>
</dbReference>
<keyword evidence="16" id="KW-1185">Reference proteome</keyword>
<keyword evidence="8" id="KW-0186">Copper</keyword>
<dbReference type="Gene3D" id="2.60.40.420">
    <property type="entry name" value="Cupredoxins - blue copper proteins"/>
    <property type="match status" value="1"/>
</dbReference>
<feature type="domain" description="Phytocyanin" evidence="14">
    <location>
        <begin position="26"/>
        <end position="126"/>
    </location>
</feature>
<dbReference type="OrthoDB" id="784190at2759"/>
<dbReference type="SUPFAM" id="SSF49503">
    <property type="entry name" value="Cupredoxins"/>
    <property type="match status" value="1"/>
</dbReference>
<dbReference type="InterPro" id="IPR039391">
    <property type="entry name" value="Phytocyanin-like"/>
</dbReference>
<evidence type="ECO:0000256" key="5">
    <source>
        <dbReference type="ARBA" id="ARBA00022729"/>
    </source>
</evidence>
<evidence type="ECO:0000256" key="8">
    <source>
        <dbReference type="ARBA" id="ARBA00023008"/>
    </source>
</evidence>
<dbReference type="EMBL" id="CM029040">
    <property type="protein sequence ID" value="KAG2631863.1"/>
    <property type="molecule type" value="Genomic_DNA"/>
</dbReference>
<evidence type="ECO:0000256" key="12">
    <source>
        <dbReference type="SAM" id="MobiDB-lite"/>
    </source>
</evidence>
<dbReference type="AlphaFoldDB" id="A0A8T0VGG8"/>
<feature type="chain" id="PRO_5035724693" description="Phytocyanin domain-containing protein" evidence="13">
    <location>
        <begin position="26"/>
        <end position="169"/>
    </location>
</feature>
<evidence type="ECO:0000256" key="7">
    <source>
        <dbReference type="ARBA" id="ARBA00022989"/>
    </source>
</evidence>
<dbReference type="PANTHER" id="PTHR33021">
    <property type="entry name" value="BLUE COPPER PROTEIN"/>
    <property type="match status" value="1"/>
</dbReference>
<keyword evidence="7" id="KW-1133">Transmembrane helix</keyword>
<keyword evidence="4" id="KW-0479">Metal-binding</keyword>
<evidence type="ECO:0000256" key="10">
    <source>
        <dbReference type="ARBA" id="ARBA00023157"/>
    </source>
</evidence>
<keyword evidence="10" id="KW-1015">Disulfide bond</keyword>
<dbReference type="GO" id="GO:0046872">
    <property type="term" value="F:metal ion binding"/>
    <property type="evidence" value="ECO:0007669"/>
    <property type="project" value="UniProtKB-KW"/>
</dbReference>
<dbReference type="GO" id="GO:0009055">
    <property type="term" value="F:electron transfer activity"/>
    <property type="evidence" value="ECO:0007669"/>
    <property type="project" value="InterPro"/>
</dbReference>
<dbReference type="GO" id="GO:0005886">
    <property type="term" value="C:plasma membrane"/>
    <property type="evidence" value="ECO:0007669"/>
    <property type="project" value="TreeGrafter"/>
</dbReference>
<keyword evidence="6" id="KW-0249">Electron transport</keyword>
<evidence type="ECO:0000313" key="16">
    <source>
        <dbReference type="Proteomes" id="UP000823388"/>
    </source>
</evidence>
<evidence type="ECO:0000256" key="4">
    <source>
        <dbReference type="ARBA" id="ARBA00022723"/>
    </source>
</evidence>
<keyword evidence="5 13" id="KW-0732">Signal</keyword>
<accession>A0A8T0VGG8</accession>
<keyword evidence="2" id="KW-0813">Transport</keyword>